<evidence type="ECO:0000256" key="9">
    <source>
        <dbReference type="ARBA" id="ARBA00022806"/>
    </source>
</evidence>
<keyword evidence="12 18" id="KW-0175">Coiled coil</keyword>
<feature type="coiled-coil region" evidence="18">
    <location>
        <begin position="28"/>
        <end position="75"/>
    </location>
</feature>
<evidence type="ECO:0000256" key="3">
    <source>
        <dbReference type="ARBA" id="ARBA00022473"/>
    </source>
</evidence>
<feature type="region of interest" description="Disordered" evidence="19">
    <location>
        <begin position="1"/>
        <end position="22"/>
    </location>
</feature>
<evidence type="ECO:0000256" key="12">
    <source>
        <dbReference type="ARBA" id="ARBA00023054"/>
    </source>
</evidence>
<dbReference type="GO" id="GO:0004386">
    <property type="term" value="F:helicase activity"/>
    <property type="evidence" value="ECO:0007669"/>
    <property type="project" value="UniProtKB-KW"/>
</dbReference>
<name>A0A023EZT6_TRIIF</name>
<evidence type="ECO:0000256" key="10">
    <source>
        <dbReference type="ARBA" id="ARBA00022840"/>
    </source>
</evidence>
<dbReference type="EMBL" id="GBBI01003935">
    <property type="protein sequence ID" value="JAC14777.1"/>
    <property type="molecule type" value="mRNA"/>
</dbReference>
<dbReference type="PROSITE" id="PS51192">
    <property type="entry name" value="HELICASE_ATP_BIND_1"/>
    <property type="match status" value="1"/>
</dbReference>
<evidence type="ECO:0000256" key="2">
    <source>
        <dbReference type="ARBA" id="ARBA00007025"/>
    </source>
</evidence>
<evidence type="ECO:0000256" key="15">
    <source>
        <dbReference type="ARBA" id="ARBA00023306"/>
    </source>
</evidence>
<evidence type="ECO:0000256" key="19">
    <source>
        <dbReference type="SAM" id="MobiDB-lite"/>
    </source>
</evidence>
<accession>A0A023EZT6</accession>
<evidence type="ECO:0000256" key="6">
    <source>
        <dbReference type="ARBA" id="ARBA00022741"/>
    </source>
</evidence>
<comment type="subcellular location">
    <subcellularLocation>
        <location evidence="1">Nucleus</location>
    </subcellularLocation>
</comment>
<keyword evidence="5" id="KW-0132">Cell division</keyword>
<dbReference type="InterPro" id="IPR001650">
    <property type="entry name" value="Helicase_C-like"/>
</dbReference>
<dbReference type="CDD" id="cd18793">
    <property type="entry name" value="SF2_C_SNF"/>
    <property type="match status" value="1"/>
</dbReference>
<reference evidence="22" key="1">
    <citation type="journal article" date="2014" name="PLoS Negl. Trop. Dis.">
        <title>An updated insight into the Sialotranscriptome of Triatoma infestans: developmental stage and geographic variations.</title>
        <authorList>
            <person name="Schwarz A."/>
            <person name="Medrano-Mercado N."/>
            <person name="Schaub G.A."/>
            <person name="Struchiner C.J."/>
            <person name="Bargues M.D."/>
            <person name="Levy M.Z."/>
            <person name="Ribeiro J.M."/>
        </authorList>
    </citation>
    <scope>NUCLEOTIDE SEQUENCE</scope>
    <source>
        <strain evidence="22">Chile</strain>
        <tissue evidence="22">Salivary glands</tissue>
    </source>
</reference>
<evidence type="ECO:0000256" key="5">
    <source>
        <dbReference type="ARBA" id="ARBA00022618"/>
    </source>
</evidence>
<dbReference type="SMART" id="SM00487">
    <property type="entry name" value="DEXDc"/>
    <property type="match status" value="1"/>
</dbReference>
<comment type="function">
    <text evidence="16">Plays an essential role in normal development and survival. Involved in regulation of the expansion or survival of lymphoid cells. Required for de novo or maintenance DNA methylation. May control silencing of the imprinted CDKN1C gene through DNA methylation. May play a role in formation and organization of heterochromatin, implying a functional role in the regulation of transcription and mitosis.</text>
</comment>
<keyword evidence="6" id="KW-0547">Nucleotide-binding</keyword>
<evidence type="ECO:0000256" key="4">
    <source>
        <dbReference type="ARBA" id="ARBA00022553"/>
    </source>
</evidence>
<keyword evidence="7" id="KW-0498">Mitosis</keyword>
<sequence length="751" mass="87212">NMDFLVESSSSGGSALGEILDSVGDEEKNDVEELIKLEQEEEKRLEEEYNEELIILKNKREMKEYEEEAKETNFRRLLHLLEKSQFYAKFLEARVEKSLEEIVMKKTGCKRINGKDDYDGRAYKKQKMDSTVAQETQESNIQEKVAKKVEKDALPSRISQFDIGQNIEQPKLLEGGVLRDYQMQGFLWLKLLFETGMNGILADEMGLGKTIQVIALLCHLYEKQVSGPFLIVAPLSTLPNWLLEFQRFAPKVHIVFYHGAMAQREKLRSEITTKYDILGRKYFPVVLTTYEFPIRDHFLSRIKWKYIIVDEGQRLKNYKSLLARTLRRYVTVNRLLLTGTPLQNNLTELWSLLHFLLPEIFDNLEAFQTCFHLEEIEASTASDQLINQHDKIITVLHEILSPFLLRREKKDVQIQLPRKKEVLVYCPLTEVQMQLYSSMIDKSILNIFTKKEDIIPDNPDGTKQKRFSSLRKNEIKNEAKEIDDQKLDNMVMAIMGDDQYSFNIKVTNIPIMLKKIVNHPYLIKKPVLPGSNIMRIDEQLVTSSGKLTILDGLLKRLKKEGHKVLLFSTMTQLLDIVEEFLIMRNYEYDRLDGSNTIDERKTSIKRYNTEEDVFVFLLSTRAGGLGINLTAADTVVIFDSDWNPQADLQAQDRCHRIGQTKPVVVYRLVSTGTIDERIVSRAEAKRKLERIIIQGGKFQNLFRRNDVTNMEELKKLLNEKQHSMEMHSNGTVFTDTQWAQLLDRTDIMNTC</sequence>
<dbReference type="InterPro" id="IPR000330">
    <property type="entry name" value="SNF2_N"/>
</dbReference>
<keyword evidence="4" id="KW-0597">Phosphoprotein</keyword>
<dbReference type="Gene3D" id="3.40.50.10810">
    <property type="entry name" value="Tandem AAA-ATPase domain"/>
    <property type="match status" value="1"/>
</dbReference>
<keyword evidence="15" id="KW-0131">Cell cycle</keyword>
<feature type="domain" description="Helicase C-terminal" evidence="21">
    <location>
        <begin position="549"/>
        <end position="714"/>
    </location>
</feature>
<dbReference type="GO" id="GO:0006346">
    <property type="term" value="P:DNA methylation-dependent constitutive heterochromatin formation"/>
    <property type="evidence" value="ECO:0007669"/>
    <property type="project" value="TreeGrafter"/>
</dbReference>
<dbReference type="GO" id="GO:0003682">
    <property type="term" value="F:chromatin binding"/>
    <property type="evidence" value="ECO:0007669"/>
    <property type="project" value="TreeGrafter"/>
</dbReference>
<evidence type="ECO:0000256" key="17">
    <source>
        <dbReference type="ARBA" id="ARBA00081399"/>
    </source>
</evidence>
<keyword evidence="3" id="KW-0217">Developmental protein</keyword>
<evidence type="ECO:0000256" key="11">
    <source>
        <dbReference type="ARBA" id="ARBA00023015"/>
    </source>
</evidence>
<dbReference type="PANTHER" id="PTHR47161">
    <property type="entry name" value="LYMPHOID-SPECIFIC HELICASE"/>
    <property type="match status" value="1"/>
</dbReference>
<dbReference type="GO" id="GO:0051301">
    <property type="term" value="P:cell division"/>
    <property type="evidence" value="ECO:0007669"/>
    <property type="project" value="UniProtKB-KW"/>
</dbReference>
<keyword evidence="14" id="KW-0539">Nucleus</keyword>
<dbReference type="AlphaFoldDB" id="A0A023EZT6"/>
<protein>
    <recommendedName>
        <fullName evidence="17">Proliferation-associated SNF2-like protein</fullName>
    </recommendedName>
</protein>
<evidence type="ECO:0000256" key="1">
    <source>
        <dbReference type="ARBA" id="ARBA00004123"/>
    </source>
</evidence>
<organism evidence="22">
    <name type="scientific">Triatoma infestans</name>
    <name type="common">Assassin bug</name>
    <dbReference type="NCBI Taxonomy" id="30076"/>
    <lineage>
        <taxon>Eukaryota</taxon>
        <taxon>Metazoa</taxon>
        <taxon>Ecdysozoa</taxon>
        <taxon>Arthropoda</taxon>
        <taxon>Hexapoda</taxon>
        <taxon>Insecta</taxon>
        <taxon>Pterygota</taxon>
        <taxon>Neoptera</taxon>
        <taxon>Paraneoptera</taxon>
        <taxon>Hemiptera</taxon>
        <taxon>Heteroptera</taxon>
        <taxon>Panheteroptera</taxon>
        <taxon>Cimicomorpha</taxon>
        <taxon>Reduviidae</taxon>
        <taxon>Triatominae</taxon>
        <taxon>Triatoma</taxon>
    </lineage>
</organism>
<evidence type="ECO:0000256" key="14">
    <source>
        <dbReference type="ARBA" id="ARBA00023242"/>
    </source>
</evidence>
<dbReference type="Pfam" id="PF00176">
    <property type="entry name" value="SNF2-rel_dom"/>
    <property type="match status" value="1"/>
</dbReference>
<feature type="domain" description="Helicase ATP-binding" evidence="20">
    <location>
        <begin position="190"/>
        <end position="359"/>
    </location>
</feature>
<keyword evidence="10" id="KW-0067">ATP-binding</keyword>
<dbReference type="GO" id="GO:0005524">
    <property type="term" value="F:ATP binding"/>
    <property type="evidence" value="ECO:0007669"/>
    <property type="project" value="UniProtKB-KW"/>
</dbReference>
<dbReference type="FunFam" id="3.40.50.300:FF:000577">
    <property type="entry name" value="lymphoid-specific helicase isoform X1"/>
    <property type="match status" value="1"/>
</dbReference>
<keyword evidence="13" id="KW-0804">Transcription</keyword>
<dbReference type="PANTHER" id="PTHR47161:SF1">
    <property type="entry name" value="LYMPHOID-SPECIFIC HELICASE"/>
    <property type="match status" value="1"/>
</dbReference>
<dbReference type="PROSITE" id="PS51194">
    <property type="entry name" value="HELICASE_CTER"/>
    <property type="match status" value="1"/>
</dbReference>
<dbReference type="SUPFAM" id="SSF52540">
    <property type="entry name" value="P-loop containing nucleoside triphosphate hydrolases"/>
    <property type="match status" value="2"/>
</dbReference>
<dbReference type="GO" id="GO:0005721">
    <property type="term" value="C:pericentric heterochromatin"/>
    <property type="evidence" value="ECO:0007669"/>
    <property type="project" value="TreeGrafter"/>
</dbReference>
<comment type="similarity">
    <text evidence="2">Belongs to the SNF2/RAD54 helicase family.</text>
</comment>
<evidence type="ECO:0000256" key="16">
    <source>
        <dbReference type="ARBA" id="ARBA00053349"/>
    </source>
</evidence>
<evidence type="ECO:0000256" key="13">
    <source>
        <dbReference type="ARBA" id="ARBA00023163"/>
    </source>
</evidence>
<dbReference type="Pfam" id="PF00271">
    <property type="entry name" value="Helicase_C"/>
    <property type="match status" value="1"/>
</dbReference>
<dbReference type="FunFam" id="3.40.50.10810:FF:000015">
    <property type="entry name" value="lymphoid-specific helicase isoform X1"/>
    <property type="match status" value="1"/>
</dbReference>
<evidence type="ECO:0000259" key="21">
    <source>
        <dbReference type="PROSITE" id="PS51194"/>
    </source>
</evidence>
<dbReference type="InterPro" id="IPR014001">
    <property type="entry name" value="Helicase_ATP-bd"/>
</dbReference>
<keyword evidence="11" id="KW-0805">Transcription regulation</keyword>
<keyword evidence="9" id="KW-0347">Helicase</keyword>
<keyword evidence="8" id="KW-0378">Hydrolase</keyword>
<dbReference type="InterPro" id="IPR038718">
    <property type="entry name" value="SNF2-like_sf"/>
</dbReference>
<dbReference type="InterPro" id="IPR027417">
    <property type="entry name" value="P-loop_NTPase"/>
</dbReference>
<proteinExistence type="evidence at transcript level"/>
<dbReference type="Gene3D" id="3.40.50.300">
    <property type="entry name" value="P-loop containing nucleotide triphosphate hydrolases"/>
    <property type="match status" value="1"/>
</dbReference>
<evidence type="ECO:0000256" key="8">
    <source>
        <dbReference type="ARBA" id="ARBA00022801"/>
    </source>
</evidence>
<evidence type="ECO:0000256" key="7">
    <source>
        <dbReference type="ARBA" id="ARBA00022776"/>
    </source>
</evidence>
<feature type="non-terminal residue" evidence="22">
    <location>
        <position position="1"/>
    </location>
</feature>
<evidence type="ECO:0000256" key="18">
    <source>
        <dbReference type="SAM" id="Coils"/>
    </source>
</evidence>
<dbReference type="SMART" id="SM00490">
    <property type="entry name" value="HELICc"/>
    <property type="match status" value="1"/>
</dbReference>
<dbReference type="GO" id="GO:0031508">
    <property type="term" value="P:pericentric heterochromatin formation"/>
    <property type="evidence" value="ECO:0007669"/>
    <property type="project" value="TreeGrafter"/>
</dbReference>
<dbReference type="GO" id="GO:0016787">
    <property type="term" value="F:hydrolase activity"/>
    <property type="evidence" value="ECO:0007669"/>
    <property type="project" value="UniProtKB-KW"/>
</dbReference>
<dbReference type="GO" id="GO:0005634">
    <property type="term" value="C:nucleus"/>
    <property type="evidence" value="ECO:0007669"/>
    <property type="project" value="UniProtKB-SubCell"/>
</dbReference>
<evidence type="ECO:0000313" key="22">
    <source>
        <dbReference type="EMBL" id="JAC14777.1"/>
    </source>
</evidence>
<dbReference type="GO" id="GO:0044027">
    <property type="term" value="P:negative regulation of gene expression via chromosomal CpG island methylation"/>
    <property type="evidence" value="ECO:0007669"/>
    <property type="project" value="TreeGrafter"/>
</dbReference>
<evidence type="ECO:0000259" key="20">
    <source>
        <dbReference type="PROSITE" id="PS51192"/>
    </source>
</evidence>
<dbReference type="InterPro" id="IPR049730">
    <property type="entry name" value="SNF2/RAD54-like_C"/>
</dbReference>